<comment type="subcellular location">
    <subcellularLocation>
        <location evidence="1">Cell membrane</location>
        <topology evidence="1">Multi-pass membrane protein</topology>
    </subcellularLocation>
</comment>
<evidence type="ECO:0000256" key="3">
    <source>
        <dbReference type="ARBA" id="ARBA00022475"/>
    </source>
</evidence>
<feature type="transmembrane region" description="Helical" evidence="7">
    <location>
        <begin position="33"/>
        <end position="51"/>
    </location>
</feature>
<dbReference type="InterPro" id="IPR002758">
    <property type="entry name" value="Cation_antiport_E"/>
</dbReference>
<dbReference type="AlphaFoldDB" id="A0A916Y2A6"/>
<keyword evidence="3" id="KW-1003">Cell membrane</keyword>
<dbReference type="NCBIfam" id="NF006521">
    <property type="entry name" value="PRK08965.1-5"/>
    <property type="match status" value="1"/>
</dbReference>
<dbReference type="PANTHER" id="PTHR34584:SF1">
    <property type="entry name" value="NA(+)_H(+) ANTIPORTER SUBUNIT E1"/>
    <property type="match status" value="1"/>
</dbReference>
<sequence length="201" mass="22077">MSPRESFHHLWTQLPFFVWLVVLWMLLWGQFTVLALVTGIAVAVFVTNAFRLPAAELSGRVNLWWLVVALLQFVLELISGALQVAWQAITPGVPTSAIVRVPLRIDDDLIMTHVGVALSLVPGSTVIESDRRNRVLFLHVIGVTSARGLVGIREGALRWEARIVRAVGSRSALETVRAGGETFVERRIRVGAERPRGGGAS</sequence>
<dbReference type="GO" id="GO:0005886">
    <property type="term" value="C:plasma membrane"/>
    <property type="evidence" value="ECO:0007669"/>
    <property type="project" value="UniProtKB-SubCell"/>
</dbReference>
<evidence type="ECO:0000256" key="2">
    <source>
        <dbReference type="ARBA" id="ARBA00006228"/>
    </source>
</evidence>
<evidence type="ECO:0000256" key="4">
    <source>
        <dbReference type="ARBA" id="ARBA00022692"/>
    </source>
</evidence>
<keyword evidence="6 7" id="KW-0472">Membrane</keyword>
<evidence type="ECO:0000313" key="9">
    <source>
        <dbReference type="Proteomes" id="UP000633205"/>
    </source>
</evidence>
<dbReference type="Pfam" id="PF01899">
    <property type="entry name" value="MNHE"/>
    <property type="match status" value="1"/>
</dbReference>
<name>A0A916Y2A6_9MICO</name>
<keyword evidence="4 7" id="KW-0812">Transmembrane</keyword>
<accession>A0A916Y2A6</accession>
<protein>
    <submittedName>
        <fullName evidence="8">Na+/H+ antiporter subunit E</fullName>
    </submittedName>
</protein>
<dbReference type="EMBL" id="BMHO01000001">
    <property type="protein sequence ID" value="GGD27236.1"/>
    <property type="molecule type" value="Genomic_DNA"/>
</dbReference>
<proteinExistence type="inferred from homology"/>
<comment type="caution">
    <text evidence="8">The sequence shown here is derived from an EMBL/GenBank/DDBJ whole genome shotgun (WGS) entry which is preliminary data.</text>
</comment>
<evidence type="ECO:0000256" key="5">
    <source>
        <dbReference type="ARBA" id="ARBA00022989"/>
    </source>
</evidence>
<feature type="transmembrane region" description="Helical" evidence="7">
    <location>
        <begin position="63"/>
        <end position="89"/>
    </location>
</feature>
<reference evidence="8" key="1">
    <citation type="journal article" date="2014" name="Int. J. Syst. Evol. Microbiol.">
        <title>Complete genome sequence of Corynebacterium casei LMG S-19264T (=DSM 44701T), isolated from a smear-ripened cheese.</title>
        <authorList>
            <consortium name="US DOE Joint Genome Institute (JGI-PGF)"/>
            <person name="Walter F."/>
            <person name="Albersmeier A."/>
            <person name="Kalinowski J."/>
            <person name="Ruckert C."/>
        </authorList>
    </citation>
    <scope>NUCLEOTIDE SEQUENCE</scope>
    <source>
        <strain evidence="8">CGMCC 1.15152</strain>
    </source>
</reference>
<dbReference type="PANTHER" id="PTHR34584">
    <property type="entry name" value="NA(+)/H(+) ANTIPORTER SUBUNIT E1"/>
    <property type="match status" value="1"/>
</dbReference>
<evidence type="ECO:0000256" key="6">
    <source>
        <dbReference type="ARBA" id="ARBA00023136"/>
    </source>
</evidence>
<organism evidence="8 9">
    <name type="scientific">Microbacterium faecale</name>
    <dbReference type="NCBI Taxonomy" id="1804630"/>
    <lineage>
        <taxon>Bacteria</taxon>
        <taxon>Bacillati</taxon>
        <taxon>Actinomycetota</taxon>
        <taxon>Actinomycetes</taxon>
        <taxon>Micrococcales</taxon>
        <taxon>Microbacteriaceae</taxon>
        <taxon>Microbacterium</taxon>
    </lineage>
</organism>
<evidence type="ECO:0000313" key="8">
    <source>
        <dbReference type="EMBL" id="GGD27236.1"/>
    </source>
</evidence>
<comment type="similarity">
    <text evidence="2">Belongs to the CPA3 antiporters (TC 2.A.63) subunit E family.</text>
</comment>
<evidence type="ECO:0000256" key="7">
    <source>
        <dbReference type="SAM" id="Phobius"/>
    </source>
</evidence>
<evidence type="ECO:0000256" key="1">
    <source>
        <dbReference type="ARBA" id="ARBA00004651"/>
    </source>
</evidence>
<gene>
    <name evidence="8" type="ORF">GCM10010915_04090</name>
</gene>
<reference evidence="8" key="2">
    <citation type="submission" date="2020-09" db="EMBL/GenBank/DDBJ databases">
        <authorList>
            <person name="Sun Q."/>
            <person name="Zhou Y."/>
        </authorList>
    </citation>
    <scope>NUCLEOTIDE SEQUENCE</scope>
    <source>
        <strain evidence="8">CGMCC 1.15152</strain>
    </source>
</reference>
<feature type="transmembrane region" description="Helical" evidence="7">
    <location>
        <begin position="7"/>
        <end position="27"/>
    </location>
</feature>
<keyword evidence="9" id="KW-1185">Reference proteome</keyword>
<dbReference type="Proteomes" id="UP000633205">
    <property type="component" value="Unassembled WGS sequence"/>
</dbReference>
<dbReference type="GO" id="GO:0008324">
    <property type="term" value="F:monoatomic cation transmembrane transporter activity"/>
    <property type="evidence" value="ECO:0007669"/>
    <property type="project" value="InterPro"/>
</dbReference>
<dbReference type="RefSeq" id="WP_188710656.1">
    <property type="nucleotide sequence ID" value="NZ_BMHO01000001.1"/>
</dbReference>
<keyword evidence="5 7" id="KW-1133">Transmembrane helix</keyword>